<feature type="modified residue" description="4-aspartylphosphate" evidence="3">
    <location>
        <position position="205"/>
    </location>
</feature>
<dbReference type="RefSeq" id="WP_220227267.1">
    <property type="nucleotide sequence ID" value="NZ_JAICBX010000001.1"/>
</dbReference>
<dbReference type="InterPro" id="IPR029787">
    <property type="entry name" value="Nucleotide_cyclase"/>
</dbReference>
<evidence type="ECO:0000256" key="3">
    <source>
        <dbReference type="PROSITE-ProRule" id="PRU00169"/>
    </source>
</evidence>
<feature type="domain" description="Response regulatory" evidence="4">
    <location>
        <begin position="157"/>
        <end position="272"/>
    </location>
</feature>
<protein>
    <recommendedName>
        <fullName evidence="1">diguanylate cyclase</fullName>
        <ecNumber evidence="1">2.7.7.65</ecNumber>
    </recommendedName>
</protein>
<dbReference type="InterPro" id="IPR043128">
    <property type="entry name" value="Rev_trsase/Diguanyl_cyclase"/>
</dbReference>
<evidence type="ECO:0000259" key="5">
    <source>
        <dbReference type="PROSITE" id="PS50887"/>
    </source>
</evidence>
<dbReference type="FunFam" id="3.30.70.270:FF:000001">
    <property type="entry name" value="Diguanylate cyclase domain protein"/>
    <property type="match status" value="1"/>
</dbReference>
<dbReference type="PANTHER" id="PTHR45138">
    <property type="entry name" value="REGULATORY COMPONENTS OF SENSORY TRANSDUCTION SYSTEM"/>
    <property type="match status" value="1"/>
</dbReference>
<dbReference type="FunFam" id="3.40.50.2300:FF:000574">
    <property type="entry name" value="Response regulator PleD"/>
    <property type="match status" value="1"/>
</dbReference>
<dbReference type="PANTHER" id="PTHR45138:SF9">
    <property type="entry name" value="DIGUANYLATE CYCLASE DGCM-RELATED"/>
    <property type="match status" value="1"/>
</dbReference>
<dbReference type="GO" id="GO:0043709">
    <property type="term" value="P:cell adhesion involved in single-species biofilm formation"/>
    <property type="evidence" value="ECO:0007669"/>
    <property type="project" value="TreeGrafter"/>
</dbReference>
<dbReference type="Proteomes" id="UP001196509">
    <property type="component" value="Unassembled WGS sequence"/>
</dbReference>
<dbReference type="Pfam" id="PF00072">
    <property type="entry name" value="Response_reg"/>
    <property type="match status" value="2"/>
</dbReference>
<reference evidence="6" key="1">
    <citation type="submission" date="2021-08" db="EMBL/GenBank/DDBJ databases">
        <title>Hoeflea bacterium WL0058 sp. nov., isolated from the sediment.</title>
        <authorList>
            <person name="Wang L."/>
            <person name="Zhang D."/>
        </authorList>
    </citation>
    <scope>NUCLEOTIDE SEQUENCE</scope>
    <source>
        <strain evidence="6">WL0058</strain>
    </source>
</reference>
<dbReference type="SUPFAM" id="SSF55073">
    <property type="entry name" value="Nucleotide cyclase"/>
    <property type="match status" value="1"/>
</dbReference>
<feature type="domain" description="Response regulatory" evidence="4">
    <location>
        <begin position="4"/>
        <end position="120"/>
    </location>
</feature>
<keyword evidence="7" id="KW-1185">Reference proteome</keyword>
<organism evidence="6 7">
    <name type="scientific">Flavimaribacter sediminis</name>
    <dbReference type="NCBI Taxonomy" id="2865987"/>
    <lineage>
        <taxon>Bacteria</taxon>
        <taxon>Pseudomonadati</taxon>
        <taxon>Pseudomonadota</taxon>
        <taxon>Alphaproteobacteria</taxon>
        <taxon>Hyphomicrobiales</taxon>
        <taxon>Rhizobiaceae</taxon>
        <taxon>Flavimaribacter</taxon>
    </lineage>
</organism>
<dbReference type="GO" id="GO:0052621">
    <property type="term" value="F:diguanylate cyclase activity"/>
    <property type="evidence" value="ECO:0007669"/>
    <property type="project" value="UniProtKB-EC"/>
</dbReference>
<dbReference type="NCBIfam" id="NF007135">
    <property type="entry name" value="PRK09581.1"/>
    <property type="match status" value="1"/>
</dbReference>
<keyword evidence="3" id="KW-0597">Phosphoprotein</keyword>
<dbReference type="GO" id="GO:1902201">
    <property type="term" value="P:negative regulation of bacterial-type flagellum-dependent cell motility"/>
    <property type="evidence" value="ECO:0007669"/>
    <property type="project" value="TreeGrafter"/>
</dbReference>
<dbReference type="InterPro" id="IPR011006">
    <property type="entry name" value="CheY-like_superfamily"/>
</dbReference>
<dbReference type="CDD" id="cd01949">
    <property type="entry name" value="GGDEF"/>
    <property type="match status" value="1"/>
</dbReference>
<name>A0AAE2ZL19_9HYPH</name>
<dbReference type="InterPro" id="IPR050469">
    <property type="entry name" value="Diguanylate_Cyclase"/>
</dbReference>
<evidence type="ECO:0000313" key="6">
    <source>
        <dbReference type="EMBL" id="MBW8636600.1"/>
    </source>
</evidence>
<dbReference type="Gene3D" id="3.30.70.270">
    <property type="match status" value="1"/>
</dbReference>
<evidence type="ECO:0000259" key="4">
    <source>
        <dbReference type="PROSITE" id="PS50110"/>
    </source>
</evidence>
<dbReference type="SUPFAM" id="SSF52172">
    <property type="entry name" value="CheY-like"/>
    <property type="match status" value="2"/>
</dbReference>
<proteinExistence type="predicted"/>
<dbReference type="NCBIfam" id="TIGR00254">
    <property type="entry name" value="GGDEF"/>
    <property type="match status" value="1"/>
</dbReference>
<dbReference type="AlphaFoldDB" id="A0AAE2ZL19"/>
<evidence type="ECO:0000256" key="1">
    <source>
        <dbReference type="ARBA" id="ARBA00012528"/>
    </source>
</evidence>
<dbReference type="EC" id="2.7.7.65" evidence="1"/>
<dbReference type="InterPro" id="IPR000160">
    <property type="entry name" value="GGDEF_dom"/>
</dbReference>
<dbReference type="Pfam" id="PF00990">
    <property type="entry name" value="GGDEF"/>
    <property type="match status" value="1"/>
</dbReference>
<dbReference type="GO" id="GO:0000160">
    <property type="term" value="P:phosphorelay signal transduction system"/>
    <property type="evidence" value="ECO:0007669"/>
    <property type="project" value="InterPro"/>
</dbReference>
<dbReference type="InterPro" id="IPR001789">
    <property type="entry name" value="Sig_transdc_resp-reg_receiver"/>
</dbReference>
<dbReference type="Gene3D" id="3.40.50.2300">
    <property type="match status" value="2"/>
</dbReference>
<comment type="catalytic activity">
    <reaction evidence="2">
        <text>2 GTP = 3',3'-c-di-GMP + 2 diphosphate</text>
        <dbReference type="Rhea" id="RHEA:24898"/>
        <dbReference type="ChEBI" id="CHEBI:33019"/>
        <dbReference type="ChEBI" id="CHEBI:37565"/>
        <dbReference type="ChEBI" id="CHEBI:58805"/>
        <dbReference type="EC" id="2.7.7.65"/>
    </reaction>
</comment>
<dbReference type="PROSITE" id="PS50887">
    <property type="entry name" value="GGDEF"/>
    <property type="match status" value="1"/>
</dbReference>
<gene>
    <name evidence="6" type="ORF">K1W69_05305</name>
</gene>
<evidence type="ECO:0000313" key="7">
    <source>
        <dbReference type="Proteomes" id="UP001196509"/>
    </source>
</evidence>
<feature type="domain" description="GGDEF" evidence="5">
    <location>
        <begin position="322"/>
        <end position="456"/>
    </location>
</feature>
<dbReference type="SMART" id="SM00267">
    <property type="entry name" value="GGDEF"/>
    <property type="match status" value="1"/>
</dbReference>
<dbReference type="SMART" id="SM00448">
    <property type="entry name" value="REC"/>
    <property type="match status" value="2"/>
</dbReference>
<dbReference type="EMBL" id="JAICBX010000001">
    <property type="protein sequence ID" value="MBW8636600.1"/>
    <property type="molecule type" value="Genomic_DNA"/>
</dbReference>
<sequence length="456" mass="50248">MTARILVVDDIAANRKMLAARLQAEYFEVETAADGRQAIDICTTSAVDLVLLDIMMPGIDGYEVCRFIKSDPRTMHIPVVMITALDQLQDRVKGLQAGADDFLSKPVNETQLVARVKSLVRLKTMTDELRVRAQTAMNIGIEKFINSNAELDSRKGVTLLVSERGLSRTRLKTALRRFADVTEVADPGEALSAATGADFELVIVDARLASHDPLRLCSQLRSNEATRFIPLLLICQEGDDGLVHRALDLGVNDYLVAPVDPNELIARCRTQFKRKRFNDHLRSSVQNSITLSVTDPLTGLYNRRYLDSHLETLVKRAQERGRALSIIMLDVDRFKLVNDEHGHDAGDAVLTEFATRIRGVIRGIDLSCRIGGEEFVIVLPDTSANDARMIAERLRQAVENAPFRIGKEMSALNLTASFGVSGLVEGDSAASLIKRADTALLAAKRAGRNLVISKMS</sequence>
<accession>A0AAE2ZL19</accession>
<dbReference type="CDD" id="cd17538">
    <property type="entry name" value="REC_D1_PleD-like"/>
    <property type="match status" value="1"/>
</dbReference>
<dbReference type="PROSITE" id="PS50110">
    <property type="entry name" value="RESPONSE_REGULATORY"/>
    <property type="match status" value="2"/>
</dbReference>
<evidence type="ECO:0000256" key="2">
    <source>
        <dbReference type="ARBA" id="ARBA00034247"/>
    </source>
</evidence>
<feature type="modified residue" description="4-aspartylphosphate" evidence="3">
    <location>
        <position position="53"/>
    </location>
</feature>
<comment type="caution">
    <text evidence="6">The sequence shown here is derived from an EMBL/GenBank/DDBJ whole genome shotgun (WGS) entry which is preliminary data.</text>
</comment>
<dbReference type="GO" id="GO:0005886">
    <property type="term" value="C:plasma membrane"/>
    <property type="evidence" value="ECO:0007669"/>
    <property type="project" value="TreeGrafter"/>
</dbReference>